<dbReference type="Proteomes" id="UP000784294">
    <property type="component" value="Unassembled WGS sequence"/>
</dbReference>
<comment type="caution">
    <text evidence="1">The sequence shown here is derived from an EMBL/GenBank/DDBJ whole genome shotgun (WGS) entry which is preliminary data.</text>
</comment>
<protein>
    <submittedName>
        <fullName evidence="1">Uncharacterized protein</fullName>
    </submittedName>
</protein>
<keyword evidence="2" id="KW-1185">Reference proteome</keyword>
<accession>A0A448WTS7</accession>
<name>A0A448WTS7_9PLAT</name>
<dbReference type="EMBL" id="CAAALY010044760">
    <property type="protein sequence ID" value="VEL20110.1"/>
    <property type="molecule type" value="Genomic_DNA"/>
</dbReference>
<proteinExistence type="predicted"/>
<dbReference type="OrthoDB" id="6283450at2759"/>
<reference evidence="1" key="1">
    <citation type="submission" date="2018-11" db="EMBL/GenBank/DDBJ databases">
        <authorList>
            <consortium name="Pathogen Informatics"/>
        </authorList>
    </citation>
    <scope>NUCLEOTIDE SEQUENCE</scope>
</reference>
<dbReference type="AlphaFoldDB" id="A0A448WTS7"/>
<organism evidence="1 2">
    <name type="scientific">Protopolystoma xenopodis</name>
    <dbReference type="NCBI Taxonomy" id="117903"/>
    <lineage>
        <taxon>Eukaryota</taxon>
        <taxon>Metazoa</taxon>
        <taxon>Spiralia</taxon>
        <taxon>Lophotrochozoa</taxon>
        <taxon>Platyhelminthes</taxon>
        <taxon>Monogenea</taxon>
        <taxon>Polyopisthocotylea</taxon>
        <taxon>Polystomatidea</taxon>
        <taxon>Polystomatidae</taxon>
        <taxon>Protopolystoma</taxon>
    </lineage>
</organism>
<gene>
    <name evidence="1" type="ORF">PXEA_LOCUS13550</name>
</gene>
<evidence type="ECO:0000313" key="1">
    <source>
        <dbReference type="EMBL" id="VEL20110.1"/>
    </source>
</evidence>
<evidence type="ECO:0000313" key="2">
    <source>
        <dbReference type="Proteomes" id="UP000784294"/>
    </source>
</evidence>
<sequence length="157" mass="17412">MKASFRLEINANSSSTPLLAGNGSLPYPPLPITLGRLSFHGYNHRAGLSDVGVSAVAEPASLTVRAVVREGDNVTFFCLMQAAPPTTVDTYPFDQTKENDPRFLRDRKFGRFFLREPIEAGSNKQTYIHIAAFSLNSIHFSLLHNNSQLTLHMQMSM</sequence>